<evidence type="ECO:0000313" key="2">
    <source>
        <dbReference type="EMBL" id="RDX84175.1"/>
    </source>
</evidence>
<dbReference type="EMBL" id="QJKJ01007127">
    <property type="protein sequence ID" value="RDX84175.1"/>
    <property type="molecule type" value="Genomic_DNA"/>
</dbReference>
<gene>
    <name evidence="2" type="ORF">CR513_34818</name>
</gene>
<feature type="non-terminal residue" evidence="2">
    <location>
        <position position="1"/>
    </location>
</feature>
<dbReference type="Pfam" id="PF07727">
    <property type="entry name" value="RVT_2"/>
    <property type="match status" value="1"/>
</dbReference>
<dbReference type="AlphaFoldDB" id="A0A371G0T7"/>
<dbReference type="InterPro" id="IPR013103">
    <property type="entry name" value="RVT_2"/>
</dbReference>
<keyword evidence="3" id="KW-1185">Reference proteome</keyword>
<reference evidence="2" key="1">
    <citation type="submission" date="2018-05" db="EMBL/GenBank/DDBJ databases">
        <title>Draft genome of Mucuna pruriens seed.</title>
        <authorList>
            <person name="Nnadi N.E."/>
            <person name="Vos R."/>
            <person name="Hasami M.H."/>
            <person name="Devisetty U.K."/>
            <person name="Aguiy J.C."/>
        </authorList>
    </citation>
    <scope>NUCLEOTIDE SEQUENCE [LARGE SCALE GENOMIC DNA]</scope>
    <source>
        <strain evidence="2">JCA_2017</strain>
    </source>
</reference>
<feature type="domain" description="Reverse transcriptase Ty1/copia-type" evidence="1">
    <location>
        <begin position="157"/>
        <end position="221"/>
    </location>
</feature>
<protein>
    <submittedName>
        <fullName evidence="2">Mitochondrial protein</fullName>
    </submittedName>
</protein>
<accession>A0A371G0T7</accession>
<comment type="caution">
    <text evidence="2">The sequence shown here is derived from an EMBL/GenBank/DDBJ whole genome shotgun (WGS) entry which is preliminary data.</text>
</comment>
<organism evidence="2 3">
    <name type="scientific">Mucuna pruriens</name>
    <name type="common">Velvet bean</name>
    <name type="synonym">Dolichos pruriens</name>
    <dbReference type="NCBI Taxonomy" id="157652"/>
    <lineage>
        <taxon>Eukaryota</taxon>
        <taxon>Viridiplantae</taxon>
        <taxon>Streptophyta</taxon>
        <taxon>Embryophyta</taxon>
        <taxon>Tracheophyta</taxon>
        <taxon>Spermatophyta</taxon>
        <taxon>Magnoliopsida</taxon>
        <taxon>eudicotyledons</taxon>
        <taxon>Gunneridae</taxon>
        <taxon>Pentapetalae</taxon>
        <taxon>rosids</taxon>
        <taxon>fabids</taxon>
        <taxon>Fabales</taxon>
        <taxon>Fabaceae</taxon>
        <taxon>Papilionoideae</taxon>
        <taxon>50 kb inversion clade</taxon>
        <taxon>NPAAA clade</taxon>
        <taxon>indigoferoid/millettioid clade</taxon>
        <taxon>Phaseoleae</taxon>
        <taxon>Mucuna</taxon>
    </lineage>
</organism>
<sequence>NMSGEVKVKLAKHKELLDFHQTRTIKEYIVDFQFILSHVEHLSEKQYMGYSTSRQGCKCLSSLDLFPLQSSTKSSTVPTSTQASIPLVPFLTNSPSPLVIISNSCPPSTQPPSSSSSRLGNVYPIYVEPKSVKQALQDPKWFATMNDEFSSLQRIGTWSLVRLPPNRFSIGCKWIFKIKENVDCSFNKYKARIIAKGFSQRHNFDLMKPFLQLSNLSLLSLPTRFSDTTMMRSEVPHFDNHMLLAPPLSVAKYTAFF</sequence>
<dbReference type="Proteomes" id="UP000257109">
    <property type="component" value="Unassembled WGS sequence"/>
</dbReference>
<dbReference type="STRING" id="157652.A0A371G0T7"/>
<proteinExistence type="predicted"/>
<name>A0A371G0T7_MUCPR</name>
<evidence type="ECO:0000313" key="3">
    <source>
        <dbReference type="Proteomes" id="UP000257109"/>
    </source>
</evidence>
<evidence type="ECO:0000259" key="1">
    <source>
        <dbReference type="Pfam" id="PF07727"/>
    </source>
</evidence>
<dbReference type="OrthoDB" id="1917367at2759"/>